<evidence type="ECO:0000313" key="3">
    <source>
        <dbReference type="Proteomes" id="UP000233469"/>
    </source>
</evidence>
<feature type="domain" description="Helitron helicase-like" evidence="1">
    <location>
        <begin position="1"/>
        <end position="76"/>
    </location>
</feature>
<feature type="non-terminal residue" evidence="2">
    <location>
        <position position="1"/>
    </location>
</feature>
<evidence type="ECO:0000259" key="1">
    <source>
        <dbReference type="Pfam" id="PF14214"/>
    </source>
</evidence>
<evidence type="ECO:0000313" key="2">
    <source>
        <dbReference type="EMBL" id="PKK61836.1"/>
    </source>
</evidence>
<proteinExistence type="predicted"/>
<dbReference type="VEuPathDB" id="FungiDB:RhiirA1_353966"/>
<feature type="non-terminal residue" evidence="2">
    <location>
        <position position="77"/>
    </location>
</feature>
<accession>A0A2N1MJP8</accession>
<comment type="caution">
    <text evidence="2">The sequence shown here is derived from an EMBL/GenBank/DDBJ whole genome shotgun (WGS) entry which is preliminary data.</text>
</comment>
<sequence length="77" mass="9344">YQDVMIIVSHFEKPDLFVTFICNSKWQEITRKLLPYQDRPDLMAHVFHMKLQELLKDLCKKHCLSKVVTFVYVIKFR</sequence>
<gene>
    <name evidence="2" type="ORF">RhiirC2_643487</name>
</gene>
<protein>
    <recommendedName>
        <fullName evidence="1">Helitron helicase-like domain-containing protein</fullName>
    </recommendedName>
</protein>
<name>A0A2N1MJP8_9GLOM</name>
<dbReference type="EMBL" id="LLXL01002099">
    <property type="protein sequence ID" value="PKK61836.1"/>
    <property type="molecule type" value="Genomic_DNA"/>
</dbReference>
<dbReference type="AlphaFoldDB" id="A0A2N1MJP8"/>
<dbReference type="InterPro" id="IPR025476">
    <property type="entry name" value="Helitron_helicase-like"/>
</dbReference>
<organism evidence="2 3">
    <name type="scientific">Rhizophagus irregularis</name>
    <dbReference type="NCBI Taxonomy" id="588596"/>
    <lineage>
        <taxon>Eukaryota</taxon>
        <taxon>Fungi</taxon>
        <taxon>Fungi incertae sedis</taxon>
        <taxon>Mucoromycota</taxon>
        <taxon>Glomeromycotina</taxon>
        <taxon>Glomeromycetes</taxon>
        <taxon>Glomerales</taxon>
        <taxon>Glomeraceae</taxon>
        <taxon>Rhizophagus</taxon>
    </lineage>
</organism>
<dbReference type="Pfam" id="PF14214">
    <property type="entry name" value="Helitron_like_N"/>
    <property type="match status" value="1"/>
</dbReference>
<reference evidence="2 3" key="1">
    <citation type="submission" date="2016-04" db="EMBL/GenBank/DDBJ databases">
        <title>Genome analyses suggest a sexual origin of heterokaryosis in a supposedly ancient asexual fungus.</title>
        <authorList>
            <person name="Ropars J."/>
            <person name="Sedzielewska K."/>
            <person name="Noel J."/>
            <person name="Charron P."/>
            <person name="Farinelli L."/>
            <person name="Marton T."/>
            <person name="Kruger M."/>
            <person name="Pelin A."/>
            <person name="Brachmann A."/>
            <person name="Corradi N."/>
        </authorList>
    </citation>
    <scope>NUCLEOTIDE SEQUENCE [LARGE SCALE GENOMIC DNA]</scope>
    <source>
        <strain evidence="2 3">C2</strain>
    </source>
</reference>
<reference evidence="2 3" key="2">
    <citation type="submission" date="2017-10" db="EMBL/GenBank/DDBJ databases">
        <title>Extensive intraspecific genome diversity in a model arbuscular mycorrhizal fungus.</title>
        <authorList>
            <person name="Chen E.C.H."/>
            <person name="Morin E."/>
            <person name="Baudet D."/>
            <person name="Noel J."/>
            <person name="Ndikumana S."/>
            <person name="Charron P."/>
            <person name="St-Onge C."/>
            <person name="Giorgi J."/>
            <person name="Grigoriev I.V."/>
            <person name="Roux C."/>
            <person name="Martin F.M."/>
            <person name="Corradi N."/>
        </authorList>
    </citation>
    <scope>NUCLEOTIDE SEQUENCE [LARGE SCALE GENOMIC DNA]</scope>
    <source>
        <strain evidence="2 3">C2</strain>
    </source>
</reference>
<dbReference type="Proteomes" id="UP000233469">
    <property type="component" value="Unassembled WGS sequence"/>
</dbReference>